<evidence type="ECO:0000313" key="7">
    <source>
        <dbReference type="Proteomes" id="UP000516305"/>
    </source>
</evidence>
<gene>
    <name evidence="6" type="ORF">H4K34_10820</name>
</gene>
<evidence type="ECO:0000256" key="1">
    <source>
        <dbReference type="ARBA" id="ARBA00010996"/>
    </source>
</evidence>
<feature type="binding site" evidence="3">
    <location>
        <position position="184"/>
    </location>
    <ligand>
        <name>Cu cation</name>
        <dbReference type="ChEBI" id="CHEBI:23378"/>
    </ligand>
</feature>
<dbReference type="AlphaFoldDB" id="A0A7H0VAX2"/>
<dbReference type="CDD" id="cd02968">
    <property type="entry name" value="SCO"/>
    <property type="match status" value="1"/>
</dbReference>
<dbReference type="PANTHER" id="PTHR12151:SF25">
    <property type="entry name" value="LINALOOL DEHYDRATASE_ISOMERASE DOMAIN-CONTAINING PROTEIN"/>
    <property type="match status" value="1"/>
</dbReference>
<feature type="binding site" evidence="3">
    <location>
        <position position="96"/>
    </location>
    <ligand>
        <name>Cu cation</name>
        <dbReference type="ChEBI" id="CHEBI:23378"/>
    </ligand>
</feature>
<dbReference type="InterPro" id="IPR003782">
    <property type="entry name" value="SCO1/SenC"/>
</dbReference>
<dbReference type="KEGG" id="chyd:H4K34_10820"/>
<organism evidence="6 7">
    <name type="scientific">Croceimicrobium hydrocarbonivorans</name>
    <dbReference type="NCBI Taxonomy" id="2761580"/>
    <lineage>
        <taxon>Bacteria</taxon>
        <taxon>Pseudomonadati</taxon>
        <taxon>Bacteroidota</taxon>
        <taxon>Flavobacteriia</taxon>
        <taxon>Flavobacteriales</taxon>
        <taxon>Owenweeksiaceae</taxon>
        <taxon>Croceimicrobium</taxon>
    </lineage>
</organism>
<evidence type="ECO:0000259" key="5">
    <source>
        <dbReference type="PROSITE" id="PS51352"/>
    </source>
</evidence>
<dbReference type="SUPFAM" id="SSF52833">
    <property type="entry name" value="Thioredoxin-like"/>
    <property type="match status" value="1"/>
</dbReference>
<feature type="binding site" evidence="3">
    <location>
        <position position="100"/>
    </location>
    <ligand>
        <name>Cu cation</name>
        <dbReference type="ChEBI" id="CHEBI:23378"/>
    </ligand>
</feature>
<keyword evidence="2 3" id="KW-0186">Copper</keyword>
<keyword evidence="3" id="KW-0479">Metal-binding</keyword>
<accession>A0A7H0VAX2</accession>
<evidence type="ECO:0000313" key="6">
    <source>
        <dbReference type="EMBL" id="QNR22870.1"/>
    </source>
</evidence>
<protein>
    <submittedName>
        <fullName evidence="6">SCO family protein</fullName>
    </submittedName>
</protein>
<dbReference type="InterPro" id="IPR013766">
    <property type="entry name" value="Thioredoxin_domain"/>
</dbReference>
<dbReference type="Pfam" id="PF02630">
    <property type="entry name" value="SCO1-SenC"/>
    <property type="match status" value="1"/>
</dbReference>
<reference evidence="6 7" key="1">
    <citation type="submission" date="2020-08" db="EMBL/GenBank/DDBJ databases">
        <title>Croceimicrobium hydrocarbonivorans gen. nov., sp. nov., a novel marine bacterium isolated from a bacterial consortium that degrades polyethylene terephthalate.</title>
        <authorList>
            <person name="Liu R."/>
        </authorList>
    </citation>
    <scope>NUCLEOTIDE SEQUENCE [LARGE SCALE GENOMIC DNA]</scope>
    <source>
        <strain evidence="6 7">A20-9</strain>
    </source>
</reference>
<sequence length="249" mass="28406">MVLKSSFSKAVLILVLVLPSVLYFIFVYSAEGNFFQTLDYVGPPTIIERFEDGVATNDTLHYSIPPYQFTNQNNVPYGSRDLRGKIYVANFFFSTCPTICPAMNYNLKQVQDRFLGYEDINFVSFTVDPEHDTVEVLKEYEGRIGAEEGRWFFLTGEKEALYKTANDFFLSAQVDPEAAGGFLHSENLVLVDWEGRIRSRRDEQGNLKAVYSGTSADEISQLKDDIKVLIAEYEKHKSVSEHRASKERD</sequence>
<dbReference type="PANTHER" id="PTHR12151">
    <property type="entry name" value="ELECTRON TRANSPORT PROTIN SCO1/SENC FAMILY MEMBER"/>
    <property type="match status" value="1"/>
</dbReference>
<feature type="domain" description="Thioredoxin" evidence="5">
    <location>
        <begin position="58"/>
        <end position="231"/>
    </location>
</feature>
<dbReference type="PROSITE" id="PS51352">
    <property type="entry name" value="THIOREDOXIN_2"/>
    <property type="match status" value="1"/>
</dbReference>
<evidence type="ECO:0000256" key="2">
    <source>
        <dbReference type="ARBA" id="ARBA00023008"/>
    </source>
</evidence>
<comment type="similarity">
    <text evidence="1">Belongs to the SCO1/2 family.</text>
</comment>
<dbReference type="RefSeq" id="WP_210757438.1">
    <property type="nucleotide sequence ID" value="NZ_CP060139.1"/>
</dbReference>
<dbReference type="Proteomes" id="UP000516305">
    <property type="component" value="Chromosome"/>
</dbReference>
<keyword evidence="7" id="KW-1185">Reference proteome</keyword>
<dbReference type="Gene3D" id="3.40.30.10">
    <property type="entry name" value="Glutaredoxin"/>
    <property type="match status" value="1"/>
</dbReference>
<dbReference type="GO" id="GO:0046872">
    <property type="term" value="F:metal ion binding"/>
    <property type="evidence" value="ECO:0007669"/>
    <property type="project" value="UniProtKB-KW"/>
</dbReference>
<keyword evidence="4" id="KW-1015">Disulfide bond</keyword>
<evidence type="ECO:0000256" key="3">
    <source>
        <dbReference type="PIRSR" id="PIRSR603782-1"/>
    </source>
</evidence>
<evidence type="ECO:0000256" key="4">
    <source>
        <dbReference type="PIRSR" id="PIRSR603782-2"/>
    </source>
</evidence>
<name>A0A7H0VAX2_9FLAO</name>
<dbReference type="EMBL" id="CP060139">
    <property type="protein sequence ID" value="QNR22870.1"/>
    <property type="molecule type" value="Genomic_DNA"/>
</dbReference>
<proteinExistence type="inferred from homology"/>
<dbReference type="InterPro" id="IPR036249">
    <property type="entry name" value="Thioredoxin-like_sf"/>
</dbReference>
<feature type="disulfide bond" description="Redox-active" evidence="4">
    <location>
        <begin position="96"/>
        <end position="100"/>
    </location>
</feature>